<dbReference type="EMBL" id="JABCRI010000008">
    <property type="protein sequence ID" value="KAF8402067.1"/>
    <property type="molecule type" value="Genomic_DNA"/>
</dbReference>
<dbReference type="PANTHER" id="PTHR32278:SF111">
    <property type="entry name" value="F-BOX PROTEIN PP2-B12-RELATED"/>
    <property type="match status" value="1"/>
</dbReference>
<evidence type="ECO:0008006" key="3">
    <source>
        <dbReference type="Google" id="ProtNLM"/>
    </source>
</evidence>
<sequence length="296" mass="33644">MEEWSGVDFYVLPEGCISRILSLTSPRDACRSSVVSSVFRWAAESDIVWEKFLPSDYREVISRSVSPSPLLLSSKKELYFRLCNTRVFIDDGNKSFALEKWSGKKCYMLGARELTIVLADTPRNWKWRSLPESRFSEVAELVSVSSLEIQGKMETSMLSPKTTYAAYFVFKFGERGAFGLEFHPAEVSVRFVRGCEDEAESRDVYLDPVGGQRRQRRAGIFGSSLSNMLRLPATTSRRQELRTERGDGWMETEMGEFFNDRGEDGEVEMSLTEVKGGNWKAGLIVEGIELRPKESK</sequence>
<accession>A0A834ZGC7</accession>
<name>A0A834ZGC7_TETSI</name>
<dbReference type="AlphaFoldDB" id="A0A834ZGC7"/>
<evidence type="ECO:0000313" key="2">
    <source>
        <dbReference type="Proteomes" id="UP000655225"/>
    </source>
</evidence>
<reference evidence="1 2" key="1">
    <citation type="submission" date="2020-04" db="EMBL/GenBank/DDBJ databases">
        <title>Plant Genome Project.</title>
        <authorList>
            <person name="Zhang R.-G."/>
        </authorList>
    </citation>
    <scope>NUCLEOTIDE SEQUENCE [LARGE SCALE GENOMIC DNA]</scope>
    <source>
        <strain evidence="1">YNK0</strain>
        <tissue evidence="1">Leaf</tissue>
    </source>
</reference>
<gene>
    <name evidence="1" type="ORF">HHK36_013019</name>
</gene>
<dbReference type="Pfam" id="PF14299">
    <property type="entry name" value="PP2"/>
    <property type="match status" value="1"/>
</dbReference>
<proteinExistence type="predicted"/>
<dbReference type="PANTHER" id="PTHR32278">
    <property type="entry name" value="F-BOX DOMAIN-CONTAINING PROTEIN"/>
    <property type="match status" value="1"/>
</dbReference>
<dbReference type="OrthoDB" id="3219396at2759"/>
<evidence type="ECO:0000313" key="1">
    <source>
        <dbReference type="EMBL" id="KAF8402067.1"/>
    </source>
</evidence>
<dbReference type="SUPFAM" id="SSF81383">
    <property type="entry name" value="F-box domain"/>
    <property type="match status" value="1"/>
</dbReference>
<dbReference type="Proteomes" id="UP000655225">
    <property type="component" value="Unassembled WGS sequence"/>
</dbReference>
<dbReference type="CDD" id="cd22162">
    <property type="entry name" value="F-box_AtSKIP3-like"/>
    <property type="match status" value="1"/>
</dbReference>
<keyword evidence="2" id="KW-1185">Reference proteome</keyword>
<organism evidence="1 2">
    <name type="scientific">Tetracentron sinense</name>
    <name type="common">Spur-leaf</name>
    <dbReference type="NCBI Taxonomy" id="13715"/>
    <lineage>
        <taxon>Eukaryota</taxon>
        <taxon>Viridiplantae</taxon>
        <taxon>Streptophyta</taxon>
        <taxon>Embryophyta</taxon>
        <taxon>Tracheophyta</taxon>
        <taxon>Spermatophyta</taxon>
        <taxon>Magnoliopsida</taxon>
        <taxon>Trochodendrales</taxon>
        <taxon>Trochodendraceae</taxon>
        <taxon>Tetracentron</taxon>
    </lineage>
</organism>
<dbReference type="InterPro" id="IPR025886">
    <property type="entry name" value="PP2-like"/>
</dbReference>
<dbReference type="InterPro" id="IPR036047">
    <property type="entry name" value="F-box-like_dom_sf"/>
</dbReference>
<comment type="caution">
    <text evidence="1">The sequence shown here is derived from an EMBL/GenBank/DDBJ whole genome shotgun (WGS) entry which is preliminary data.</text>
</comment>
<protein>
    <recommendedName>
        <fullName evidence="3">F-box domain-containing protein</fullName>
    </recommendedName>
</protein>
<dbReference type="OMA" id="HRECSMS"/>